<organism evidence="2 3">
    <name type="scientific">Candidatus Caccousia stercoris</name>
    <dbReference type="NCBI Taxonomy" id="2840723"/>
    <lineage>
        <taxon>Bacteria</taxon>
        <taxon>Bacillati</taxon>
        <taxon>Bacillota</taxon>
        <taxon>Clostridia</taxon>
        <taxon>Eubacteriales</taxon>
        <taxon>Oscillospiraceae</taxon>
        <taxon>Oscillospiraceae incertae sedis</taxon>
        <taxon>Candidatus Caccousia</taxon>
    </lineage>
</organism>
<reference evidence="2" key="2">
    <citation type="journal article" date="2021" name="PeerJ">
        <title>Extensive microbial diversity within the chicken gut microbiome revealed by metagenomics and culture.</title>
        <authorList>
            <person name="Gilroy R."/>
            <person name="Ravi A."/>
            <person name="Getino M."/>
            <person name="Pursley I."/>
            <person name="Horton D.L."/>
            <person name="Alikhan N.F."/>
            <person name="Baker D."/>
            <person name="Gharbi K."/>
            <person name="Hall N."/>
            <person name="Watson M."/>
            <person name="Adriaenssens E.M."/>
            <person name="Foster-Nyarko E."/>
            <person name="Jarju S."/>
            <person name="Secka A."/>
            <person name="Antonio M."/>
            <person name="Oren A."/>
            <person name="Chaudhuri R.R."/>
            <person name="La Ragione R."/>
            <person name="Hildebrand F."/>
            <person name="Pallen M.J."/>
        </authorList>
    </citation>
    <scope>NUCLEOTIDE SEQUENCE</scope>
    <source>
        <strain evidence="2">6086</strain>
    </source>
</reference>
<evidence type="ECO:0000256" key="1">
    <source>
        <dbReference type="SAM" id="Phobius"/>
    </source>
</evidence>
<reference evidence="2" key="1">
    <citation type="submission" date="2020-10" db="EMBL/GenBank/DDBJ databases">
        <authorList>
            <person name="Gilroy R."/>
        </authorList>
    </citation>
    <scope>NUCLEOTIDE SEQUENCE</scope>
    <source>
        <strain evidence="2">6086</strain>
    </source>
</reference>
<name>A0A9D1K1F1_9FIRM</name>
<sequence length="142" mass="16970">MRNIDHSNARFEIQNKYSIEDFSDLWLAFRLKTPGKAPPKQLSSHGMRMLAWFMILTGAMIEIVYLWLRSIIDLPFFQYAWIFSIAGIILLIRGVPRNPRWVQKAWKNYEKQQYRSLIVRFMEEEFEICSHNQSGKSDCRYS</sequence>
<feature type="transmembrane region" description="Helical" evidence="1">
    <location>
        <begin position="74"/>
        <end position="92"/>
    </location>
</feature>
<evidence type="ECO:0000313" key="2">
    <source>
        <dbReference type="EMBL" id="HIS77752.1"/>
    </source>
</evidence>
<gene>
    <name evidence="2" type="ORF">IAD03_00110</name>
</gene>
<dbReference type="AlphaFoldDB" id="A0A9D1K1F1"/>
<feature type="non-terminal residue" evidence="2">
    <location>
        <position position="142"/>
    </location>
</feature>
<evidence type="ECO:0000313" key="3">
    <source>
        <dbReference type="Proteomes" id="UP000824141"/>
    </source>
</evidence>
<dbReference type="Proteomes" id="UP000824141">
    <property type="component" value="Unassembled WGS sequence"/>
</dbReference>
<dbReference type="EMBL" id="DVJM01000002">
    <property type="protein sequence ID" value="HIS77752.1"/>
    <property type="molecule type" value="Genomic_DNA"/>
</dbReference>
<comment type="caution">
    <text evidence="2">The sequence shown here is derived from an EMBL/GenBank/DDBJ whole genome shotgun (WGS) entry which is preliminary data.</text>
</comment>
<accession>A0A9D1K1F1</accession>
<feature type="transmembrane region" description="Helical" evidence="1">
    <location>
        <begin position="49"/>
        <end position="68"/>
    </location>
</feature>
<protein>
    <submittedName>
        <fullName evidence="2">Uncharacterized protein</fullName>
    </submittedName>
</protein>
<keyword evidence="1" id="KW-0812">Transmembrane</keyword>
<keyword evidence="1" id="KW-1133">Transmembrane helix</keyword>
<keyword evidence="1" id="KW-0472">Membrane</keyword>
<proteinExistence type="predicted"/>